<comment type="caution">
    <text evidence="3">The sequence shown here is derived from an EMBL/GenBank/DDBJ whole genome shotgun (WGS) entry which is preliminary data.</text>
</comment>
<protein>
    <submittedName>
        <fullName evidence="3">Uncharacterized protein</fullName>
    </submittedName>
</protein>
<feature type="transmembrane region" description="Helical" evidence="2">
    <location>
        <begin position="144"/>
        <end position="168"/>
    </location>
</feature>
<reference evidence="3 4" key="1">
    <citation type="submission" date="2024-01" db="EMBL/GenBank/DDBJ databases">
        <title>The genome of the rayed Mediterranean limpet Patella caerulea (Linnaeus, 1758).</title>
        <authorList>
            <person name="Anh-Thu Weber A."/>
            <person name="Halstead-Nussloch G."/>
        </authorList>
    </citation>
    <scope>NUCLEOTIDE SEQUENCE [LARGE SCALE GENOMIC DNA]</scope>
    <source>
        <strain evidence="3">AATW-2023a</strain>
        <tissue evidence="3">Whole specimen</tissue>
    </source>
</reference>
<organism evidence="3 4">
    <name type="scientific">Patella caerulea</name>
    <name type="common">Rayed Mediterranean limpet</name>
    <dbReference type="NCBI Taxonomy" id="87958"/>
    <lineage>
        <taxon>Eukaryota</taxon>
        <taxon>Metazoa</taxon>
        <taxon>Spiralia</taxon>
        <taxon>Lophotrochozoa</taxon>
        <taxon>Mollusca</taxon>
        <taxon>Gastropoda</taxon>
        <taxon>Patellogastropoda</taxon>
        <taxon>Patelloidea</taxon>
        <taxon>Patellidae</taxon>
        <taxon>Patella</taxon>
    </lineage>
</organism>
<evidence type="ECO:0000313" key="3">
    <source>
        <dbReference type="EMBL" id="KAK6177097.1"/>
    </source>
</evidence>
<feature type="compositionally biased region" description="Polar residues" evidence="1">
    <location>
        <begin position="220"/>
        <end position="231"/>
    </location>
</feature>
<keyword evidence="4" id="KW-1185">Reference proteome</keyword>
<evidence type="ECO:0000256" key="1">
    <source>
        <dbReference type="SAM" id="MobiDB-lite"/>
    </source>
</evidence>
<sequence>MDDSNVCLKDTKTLFWINDGTSVIVIGKDTPPLSANAAAVCKLIFGSKSEKGMNTLHVNFESFYINDCAISLHLHQSPSSVFDADVEKILSLSCEMPKPAAFYTKEGNLLMLSLDREDQYMREYNFRINITLSVGPPKTGPSTAVLIIVAVALLSAIVIIAFVIMKYLKLKREVWRERRAERAIVQAIHVYNSQELHHRDTHYTSVPSSRHCPTHERLQYGSNQHNGSHNGSLIHGDSGNLYNIDYSDSDIQQPLCELDENILNESNRQESDSQSLPPSYEEALDMPKPSLPESPIYANT</sequence>
<keyword evidence="2" id="KW-0472">Membrane</keyword>
<evidence type="ECO:0000313" key="4">
    <source>
        <dbReference type="Proteomes" id="UP001347796"/>
    </source>
</evidence>
<proteinExistence type="predicted"/>
<evidence type="ECO:0000256" key="2">
    <source>
        <dbReference type="SAM" id="Phobius"/>
    </source>
</evidence>
<keyword evidence="2" id="KW-1133">Transmembrane helix</keyword>
<name>A0AAN8JGM5_PATCE</name>
<keyword evidence="2" id="KW-0812">Transmembrane</keyword>
<gene>
    <name evidence="3" type="ORF">SNE40_015271</name>
</gene>
<feature type="region of interest" description="Disordered" evidence="1">
    <location>
        <begin position="265"/>
        <end position="300"/>
    </location>
</feature>
<dbReference type="Proteomes" id="UP001347796">
    <property type="component" value="Unassembled WGS sequence"/>
</dbReference>
<dbReference type="EMBL" id="JAZGQO010000010">
    <property type="protein sequence ID" value="KAK6177097.1"/>
    <property type="molecule type" value="Genomic_DNA"/>
</dbReference>
<accession>A0AAN8JGM5</accession>
<feature type="region of interest" description="Disordered" evidence="1">
    <location>
        <begin position="201"/>
        <end position="234"/>
    </location>
</feature>
<dbReference type="AlphaFoldDB" id="A0AAN8JGM5"/>